<keyword evidence="3" id="KW-1185">Reference proteome</keyword>
<feature type="region of interest" description="Disordered" evidence="1">
    <location>
        <begin position="132"/>
        <end position="157"/>
    </location>
</feature>
<dbReference type="AlphaFoldDB" id="A0AA86VHP8"/>
<organism evidence="2 3">
    <name type="scientific">Sphenostylis stenocarpa</name>
    <dbReference type="NCBI Taxonomy" id="92480"/>
    <lineage>
        <taxon>Eukaryota</taxon>
        <taxon>Viridiplantae</taxon>
        <taxon>Streptophyta</taxon>
        <taxon>Embryophyta</taxon>
        <taxon>Tracheophyta</taxon>
        <taxon>Spermatophyta</taxon>
        <taxon>Magnoliopsida</taxon>
        <taxon>eudicotyledons</taxon>
        <taxon>Gunneridae</taxon>
        <taxon>Pentapetalae</taxon>
        <taxon>rosids</taxon>
        <taxon>fabids</taxon>
        <taxon>Fabales</taxon>
        <taxon>Fabaceae</taxon>
        <taxon>Papilionoideae</taxon>
        <taxon>50 kb inversion clade</taxon>
        <taxon>NPAAA clade</taxon>
        <taxon>indigoferoid/millettioid clade</taxon>
        <taxon>Phaseoleae</taxon>
        <taxon>Sphenostylis</taxon>
    </lineage>
</organism>
<dbReference type="Proteomes" id="UP001189624">
    <property type="component" value="Chromosome 6"/>
</dbReference>
<name>A0AA86VHP8_9FABA</name>
<evidence type="ECO:0000313" key="2">
    <source>
        <dbReference type="EMBL" id="CAJ1964657.1"/>
    </source>
</evidence>
<accession>A0AA86VHP8</accession>
<sequence length="157" mass="17331">MGVVRFLSLPPTTYLPSSTPVRPPLSNPHSPSSLLYFISREPTLLPPPLTSIPSALSLTYGQPHSHPSSDTRFFSLFFTNRGSHQRPPIRPTTITFILPHKNHLSSPALRTPSLRLFPLILSMPPAPCQSLLTSIAPPPLQPTPSTSPNRFRDHLHP</sequence>
<proteinExistence type="predicted"/>
<gene>
    <name evidence="2" type="ORF">AYBTSS11_LOCUS20433</name>
</gene>
<dbReference type="EMBL" id="OY731403">
    <property type="protein sequence ID" value="CAJ1964657.1"/>
    <property type="molecule type" value="Genomic_DNA"/>
</dbReference>
<evidence type="ECO:0000256" key="1">
    <source>
        <dbReference type="SAM" id="MobiDB-lite"/>
    </source>
</evidence>
<dbReference type="Gramene" id="rna-AYBTSS11_LOCUS20433">
    <property type="protein sequence ID" value="CAJ1964657.1"/>
    <property type="gene ID" value="gene-AYBTSS11_LOCUS20433"/>
</dbReference>
<reference evidence="2" key="1">
    <citation type="submission" date="2023-10" db="EMBL/GenBank/DDBJ databases">
        <authorList>
            <person name="Domelevo Entfellner J.-B."/>
        </authorList>
    </citation>
    <scope>NUCLEOTIDE SEQUENCE</scope>
</reference>
<protein>
    <submittedName>
        <fullName evidence="2">Uncharacterized protein</fullName>
    </submittedName>
</protein>
<evidence type="ECO:0000313" key="3">
    <source>
        <dbReference type="Proteomes" id="UP001189624"/>
    </source>
</evidence>